<evidence type="ECO:0000256" key="1">
    <source>
        <dbReference type="ARBA" id="ARBA00022630"/>
    </source>
</evidence>
<sequence>MKLIGISGALAGDKTSLAVNDVLVAAQLLDSSLQTELIDLREYEVEFAVGAPLADYNEDTWNVVNKILSADFLVFGTPIYQASITGALKNLLDHFPENAFKYKVTGMVATGWSDKHFLVPEYQLKPVLSYFKGLVPTGNVFIHNDSFNEESEEIIDRNVADRIQKLAEEMIYLQQGINNR</sequence>
<evidence type="ECO:0000313" key="5">
    <source>
        <dbReference type="EMBL" id="MFD1039312.1"/>
    </source>
</evidence>
<keyword evidence="1" id="KW-0285">Flavoprotein</keyword>
<keyword evidence="2" id="KW-0288">FMN</keyword>
<dbReference type="PANTHER" id="PTHR43408">
    <property type="entry name" value="FMN REDUCTASE (NADPH)"/>
    <property type="match status" value="1"/>
</dbReference>
<dbReference type="InterPro" id="IPR029039">
    <property type="entry name" value="Flavoprotein-like_sf"/>
</dbReference>
<evidence type="ECO:0000256" key="3">
    <source>
        <dbReference type="ARBA" id="ARBA00023002"/>
    </source>
</evidence>
<evidence type="ECO:0000259" key="4">
    <source>
        <dbReference type="Pfam" id="PF03358"/>
    </source>
</evidence>
<dbReference type="SUPFAM" id="SSF52218">
    <property type="entry name" value="Flavoproteins"/>
    <property type="match status" value="1"/>
</dbReference>
<evidence type="ECO:0000256" key="2">
    <source>
        <dbReference type="ARBA" id="ARBA00022643"/>
    </source>
</evidence>
<accession>A0ABW3LMP6</accession>
<dbReference type="InterPro" id="IPR005025">
    <property type="entry name" value="FMN_Rdtase-like_dom"/>
</dbReference>
<reference evidence="6" key="1">
    <citation type="journal article" date="2019" name="Int. J. Syst. Evol. Microbiol.">
        <title>The Global Catalogue of Microorganisms (GCM) 10K type strain sequencing project: providing services to taxonomists for standard genome sequencing and annotation.</title>
        <authorList>
            <consortium name="The Broad Institute Genomics Platform"/>
            <consortium name="The Broad Institute Genome Sequencing Center for Infectious Disease"/>
            <person name="Wu L."/>
            <person name="Ma J."/>
        </authorList>
    </citation>
    <scope>NUCLEOTIDE SEQUENCE [LARGE SCALE GENOMIC DNA]</scope>
    <source>
        <strain evidence="6">CCUG 56754</strain>
    </source>
</reference>
<dbReference type="InterPro" id="IPR051814">
    <property type="entry name" value="NAD(P)H-dep_FMN_reductase"/>
</dbReference>
<dbReference type="GO" id="GO:0016491">
    <property type="term" value="F:oxidoreductase activity"/>
    <property type="evidence" value="ECO:0007669"/>
    <property type="project" value="UniProtKB-KW"/>
</dbReference>
<dbReference type="PANTHER" id="PTHR43408:SF2">
    <property type="entry name" value="FMN REDUCTASE (NADPH)"/>
    <property type="match status" value="1"/>
</dbReference>
<gene>
    <name evidence="5" type="ORF">ACFQ3N_13045</name>
</gene>
<protein>
    <submittedName>
        <fullName evidence="5">NADPH-dependent FMN reductase</fullName>
        <ecNumber evidence="5">1.-.-.-</ecNumber>
    </submittedName>
</protein>
<dbReference type="EMBL" id="JBHTKJ010000035">
    <property type="protein sequence ID" value="MFD1039312.1"/>
    <property type="molecule type" value="Genomic_DNA"/>
</dbReference>
<evidence type="ECO:0000313" key="6">
    <source>
        <dbReference type="Proteomes" id="UP001597040"/>
    </source>
</evidence>
<organism evidence="5 6">
    <name type="scientific">Virgibacillus byunsanensis</name>
    <dbReference type="NCBI Taxonomy" id="570945"/>
    <lineage>
        <taxon>Bacteria</taxon>
        <taxon>Bacillati</taxon>
        <taxon>Bacillota</taxon>
        <taxon>Bacilli</taxon>
        <taxon>Bacillales</taxon>
        <taxon>Bacillaceae</taxon>
        <taxon>Virgibacillus</taxon>
    </lineage>
</organism>
<dbReference type="Proteomes" id="UP001597040">
    <property type="component" value="Unassembled WGS sequence"/>
</dbReference>
<dbReference type="RefSeq" id="WP_390362973.1">
    <property type="nucleotide sequence ID" value="NZ_JBHTKJ010000035.1"/>
</dbReference>
<keyword evidence="3 5" id="KW-0560">Oxidoreductase</keyword>
<comment type="caution">
    <text evidence="5">The sequence shown here is derived from an EMBL/GenBank/DDBJ whole genome shotgun (WGS) entry which is preliminary data.</text>
</comment>
<dbReference type="Pfam" id="PF03358">
    <property type="entry name" value="FMN_red"/>
    <property type="match status" value="1"/>
</dbReference>
<feature type="domain" description="NADPH-dependent FMN reductase-like" evidence="4">
    <location>
        <begin position="1"/>
        <end position="144"/>
    </location>
</feature>
<dbReference type="Gene3D" id="3.40.50.360">
    <property type="match status" value="1"/>
</dbReference>
<name>A0ABW3LMP6_9BACI</name>
<keyword evidence="6" id="KW-1185">Reference proteome</keyword>
<dbReference type="EC" id="1.-.-.-" evidence="5"/>
<proteinExistence type="predicted"/>